<dbReference type="Proteomes" id="UP000521358">
    <property type="component" value="Unassembled WGS sequence"/>
</dbReference>
<sequence>MEDGKIESFWVDGEIYLIEYYEKNYNNFFVWASNSSLTDGKYRKILNSVVKNSKINFIDELNKCWIKRVETKLE</sequence>
<protein>
    <submittedName>
        <fullName evidence="1">Uncharacterized protein</fullName>
    </submittedName>
</protein>
<comment type="caution">
    <text evidence="1">The sequence shown here is derived from an EMBL/GenBank/DDBJ whole genome shotgun (WGS) entry which is preliminary data.</text>
</comment>
<organism evidence="1 2">
    <name type="scientific">Vagococcus fluvialis</name>
    <dbReference type="NCBI Taxonomy" id="2738"/>
    <lineage>
        <taxon>Bacteria</taxon>
        <taxon>Bacillati</taxon>
        <taxon>Bacillota</taxon>
        <taxon>Bacilli</taxon>
        <taxon>Lactobacillales</taxon>
        <taxon>Enterococcaceae</taxon>
        <taxon>Vagococcus</taxon>
    </lineage>
</organism>
<gene>
    <name evidence="1" type="ORF">HED35_10065</name>
</gene>
<dbReference type="EMBL" id="JAAVMB010000011">
    <property type="protein sequence ID" value="NKC68434.1"/>
    <property type="molecule type" value="Genomic_DNA"/>
</dbReference>
<reference evidence="1 2" key="1">
    <citation type="submission" date="2020-03" db="EMBL/GenBank/DDBJ databases">
        <title>Bacterial samples isolated from urine from healthy bovine heifers (Gyr breed).</title>
        <authorList>
            <person name="Giannattasio-Ferraz S."/>
            <person name="Maskeri L."/>
            <person name="Penido A."/>
            <person name="Barbosa-Stancioli E.F."/>
            <person name="Putonti C."/>
        </authorList>
    </citation>
    <scope>NUCLEOTIDE SEQUENCE [LARGE SCALE GENOMIC DNA]</scope>
    <source>
        <strain evidence="1 2">UFMG-H7</strain>
    </source>
</reference>
<name>A0A7X6D9T7_9ENTE</name>
<evidence type="ECO:0000313" key="2">
    <source>
        <dbReference type="Proteomes" id="UP000521358"/>
    </source>
</evidence>
<evidence type="ECO:0000313" key="1">
    <source>
        <dbReference type="EMBL" id="NKC68434.1"/>
    </source>
</evidence>
<dbReference type="RefSeq" id="WP_167807630.1">
    <property type="nucleotide sequence ID" value="NZ_JAAVMB010000011.1"/>
</dbReference>
<dbReference type="AlphaFoldDB" id="A0A7X6D9T7"/>
<proteinExistence type="predicted"/>
<accession>A0A7X6D9T7</accession>